<dbReference type="KEGG" id="lck:HN018_11340"/>
<dbReference type="PANTHER" id="PTHR32092">
    <property type="entry name" value="6-PHOSPHO-BETA-GLUCOSIDASE-RELATED"/>
    <property type="match status" value="1"/>
</dbReference>
<organism evidence="14 15">
    <name type="scientific">Lichenicola cladoniae</name>
    <dbReference type="NCBI Taxonomy" id="1484109"/>
    <lineage>
        <taxon>Bacteria</taxon>
        <taxon>Pseudomonadati</taxon>
        <taxon>Pseudomonadota</taxon>
        <taxon>Alphaproteobacteria</taxon>
        <taxon>Acetobacterales</taxon>
        <taxon>Acetobacteraceae</taxon>
        <taxon>Lichenicola</taxon>
    </lineage>
</organism>
<dbReference type="RefSeq" id="WP_171835494.1">
    <property type="nucleotide sequence ID" value="NZ_CP053708.1"/>
</dbReference>
<evidence type="ECO:0000256" key="10">
    <source>
        <dbReference type="PIRSR" id="PIRSR601088-3"/>
    </source>
</evidence>
<evidence type="ECO:0000256" key="7">
    <source>
        <dbReference type="ARBA" id="ARBA00023277"/>
    </source>
</evidence>
<dbReference type="InterPro" id="IPR053715">
    <property type="entry name" value="GH4_Enzyme_sf"/>
</dbReference>
<comment type="cofactor">
    <cofactor evidence="12">
        <name>NAD(+)</name>
        <dbReference type="ChEBI" id="CHEBI:57540"/>
    </cofactor>
    <text evidence="12">Binds 1 NAD(+) per subunit.</text>
</comment>
<keyword evidence="7" id="KW-0119">Carbohydrate metabolism</keyword>
<dbReference type="NCBIfam" id="NF011657">
    <property type="entry name" value="PRK15076.1"/>
    <property type="match status" value="1"/>
</dbReference>
<feature type="site" description="Increases basicity of active site Tyr" evidence="11">
    <location>
        <position position="108"/>
    </location>
</feature>
<comment type="similarity">
    <text evidence="2 12">Belongs to the glycosyl hydrolase 4 family.</text>
</comment>
<dbReference type="SUPFAM" id="SSF56327">
    <property type="entry name" value="LDH C-terminal domain-like"/>
    <property type="match status" value="1"/>
</dbReference>
<dbReference type="GO" id="GO:0046872">
    <property type="term" value="F:metal ion binding"/>
    <property type="evidence" value="ECO:0007669"/>
    <property type="project" value="UniProtKB-KW"/>
</dbReference>
<keyword evidence="3 10" id="KW-0479">Metal-binding</keyword>
<keyword evidence="10" id="KW-0170">Cobalt</keyword>
<sequence>MKVAVIGAGSVGFTRKLVRDILKVPALAETEFALHDINAENLDMVAQLVTKDISVNELPARVTTSTDRRRALEGARYIICCVRIGGLEAFHHDIEVPLRFGVDQCVGDTICAGGLMYGMRTVPEILAFCKDIRDVAEPGAWFLNYANPMAMNTWAAIEHGGIANTIGLCHGVQHGWRQIAEVLGAKDANEIEYVCSGINHQTWYVDLRWKGRRIGRDELLSAFERHPVISQEEKVRIDVLRRFGVYSTESNGHLSEYLPWYRKRPDEIIDWIDMSNWINGETGGYLRYCTEQRNWFETDFPRWLAEAGSPLSQYERSDEHCSHIIEAMETGSVYRGHFNVRNDGLITNLAPDCIVETPGFVDRFGLNMVAGIELPMGCAATCSVSVNVQRMALKAAVEGDLDLLRLAMLHDPLVGAVCNPEEVWQMVDQLLVAEAQWLPQFAWAIDGAKQRIGKAGPNMSRASSGAARLSVRSVEELRAAQPAHNAAESPSALTS</sequence>
<dbReference type="InterPro" id="IPR015955">
    <property type="entry name" value="Lactate_DH/Glyco_Ohase_4_C"/>
</dbReference>
<evidence type="ECO:0000256" key="6">
    <source>
        <dbReference type="ARBA" id="ARBA00023211"/>
    </source>
</evidence>
<dbReference type="GO" id="GO:0004553">
    <property type="term" value="F:hydrolase activity, hydrolyzing O-glycosyl compounds"/>
    <property type="evidence" value="ECO:0007669"/>
    <property type="project" value="InterPro"/>
</dbReference>
<evidence type="ECO:0000256" key="3">
    <source>
        <dbReference type="ARBA" id="ARBA00022723"/>
    </source>
</evidence>
<feature type="binding site" evidence="10">
    <location>
        <position position="200"/>
    </location>
    <ligand>
        <name>Mn(2+)</name>
        <dbReference type="ChEBI" id="CHEBI:29035"/>
    </ligand>
</feature>
<gene>
    <name evidence="14" type="ORF">HN018_11340</name>
</gene>
<dbReference type="InterPro" id="IPR036291">
    <property type="entry name" value="NAD(P)-bd_dom_sf"/>
</dbReference>
<feature type="binding site" evidence="9">
    <location>
        <position position="147"/>
    </location>
    <ligand>
        <name>substrate</name>
    </ligand>
</feature>
<keyword evidence="15" id="KW-1185">Reference proteome</keyword>
<evidence type="ECO:0000256" key="4">
    <source>
        <dbReference type="ARBA" id="ARBA00022801"/>
    </source>
</evidence>
<dbReference type="InterPro" id="IPR022616">
    <property type="entry name" value="Glyco_hydro_4_C"/>
</dbReference>
<keyword evidence="6 10" id="KW-0464">Manganese</keyword>
<dbReference type="Proteomes" id="UP000500767">
    <property type="component" value="Chromosome"/>
</dbReference>
<accession>A0A6M8HQI3</accession>
<evidence type="ECO:0000256" key="5">
    <source>
        <dbReference type="ARBA" id="ARBA00023027"/>
    </source>
</evidence>
<dbReference type="Pfam" id="PF11975">
    <property type="entry name" value="Glyco_hydro_4C"/>
    <property type="match status" value="1"/>
</dbReference>
<dbReference type="PRINTS" id="PR00732">
    <property type="entry name" value="GLHYDRLASE4"/>
</dbReference>
<evidence type="ECO:0000256" key="11">
    <source>
        <dbReference type="PIRSR" id="PIRSR601088-4"/>
    </source>
</evidence>
<feature type="binding site" evidence="10">
    <location>
        <position position="169"/>
    </location>
    <ligand>
        <name>Mn(2+)</name>
        <dbReference type="ChEBI" id="CHEBI:29035"/>
    </ligand>
</feature>
<evidence type="ECO:0000313" key="15">
    <source>
        <dbReference type="Proteomes" id="UP000500767"/>
    </source>
</evidence>
<dbReference type="AlphaFoldDB" id="A0A6M8HQI3"/>
<dbReference type="GO" id="GO:0005975">
    <property type="term" value="P:carbohydrate metabolic process"/>
    <property type="evidence" value="ECO:0007669"/>
    <property type="project" value="InterPro"/>
</dbReference>
<keyword evidence="10" id="KW-0408">Iron</keyword>
<evidence type="ECO:0000259" key="13">
    <source>
        <dbReference type="Pfam" id="PF11975"/>
    </source>
</evidence>
<dbReference type="CDD" id="cd05297">
    <property type="entry name" value="GH4_alpha_glucosidase_galactosidase"/>
    <property type="match status" value="1"/>
</dbReference>
<comment type="cofactor">
    <cofactor evidence="1">
        <name>Mn(2+)</name>
        <dbReference type="ChEBI" id="CHEBI:29035"/>
    </cofactor>
</comment>
<evidence type="ECO:0000256" key="8">
    <source>
        <dbReference type="ARBA" id="ARBA00023295"/>
    </source>
</evidence>
<dbReference type="Pfam" id="PF02056">
    <property type="entry name" value="Glyco_hydro_4"/>
    <property type="match status" value="1"/>
</dbReference>
<evidence type="ECO:0000256" key="2">
    <source>
        <dbReference type="ARBA" id="ARBA00010141"/>
    </source>
</evidence>
<keyword evidence="8 12" id="KW-0326">Glycosidase</keyword>
<dbReference type="PANTHER" id="PTHR32092:SF6">
    <property type="entry name" value="ALPHA-GALACTOSIDASE"/>
    <property type="match status" value="1"/>
</dbReference>
<dbReference type="EMBL" id="CP053708">
    <property type="protein sequence ID" value="QKE90547.1"/>
    <property type="molecule type" value="Genomic_DNA"/>
</dbReference>
<dbReference type="GO" id="GO:0016616">
    <property type="term" value="F:oxidoreductase activity, acting on the CH-OH group of donors, NAD or NADP as acceptor"/>
    <property type="evidence" value="ECO:0007669"/>
    <property type="project" value="InterPro"/>
</dbReference>
<keyword evidence="4 12" id="KW-0378">Hydrolase</keyword>
<keyword evidence="10" id="KW-0533">Nickel</keyword>
<dbReference type="Gene3D" id="3.90.1820.10">
    <property type="entry name" value="AglA-like glucosidase"/>
    <property type="match status" value="1"/>
</dbReference>
<evidence type="ECO:0000313" key="14">
    <source>
        <dbReference type="EMBL" id="QKE90547.1"/>
    </source>
</evidence>
<feature type="domain" description="Glycosyl hydrolase family 4 C-terminal" evidence="13">
    <location>
        <begin position="195"/>
        <end position="414"/>
    </location>
</feature>
<keyword evidence="5 12" id="KW-0520">NAD</keyword>
<evidence type="ECO:0000256" key="1">
    <source>
        <dbReference type="ARBA" id="ARBA00001936"/>
    </source>
</evidence>
<evidence type="ECO:0000256" key="9">
    <source>
        <dbReference type="PIRSR" id="PIRSR601088-2"/>
    </source>
</evidence>
<proteinExistence type="inferred from homology"/>
<evidence type="ECO:0000256" key="12">
    <source>
        <dbReference type="RuleBase" id="RU361152"/>
    </source>
</evidence>
<name>A0A6M8HQI3_9PROT</name>
<dbReference type="InterPro" id="IPR001088">
    <property type="entry name" value="Glyco_hydro_4"/>
</dbReference>
<protein>
    <submittedName>
        <fullName evidence="14">Alpha-glucosidase/alpha-galactosidase</fullName>
    </submittedName>
</protein>
<reference evidence="14 15" key="1">
    <citation type="journal article" date="2014" name="World J. Microbiol. Biotechnol.">
        <title>Biodiversity and physiological characteristics of Antarctic and Arctic lichens-associated bacteria.</title>
        <authorList>
            <person name="Lee Y.M."/>
            <person name="Kim E.H."/>
            <person name="Lee H.K."/>
            <person name="Hong S.G."/>
        </authorList>
    </citation>
    <scope>NUCLEOTIDE SEQUENCE [LARGE SCALE GENOMIC DNA]</scope>
    <source>
        <strain evidence="14 15">PAMC 26569</strain>
    </source>
</reference>
<dbReference type="SUPFAM" id="SSF51735">
    <property type="entry name" value="NAD(P)-binding Rossmann-fold domains"/>
    <property type="match status" value="1"/>
</dbReference>